<keyword evidence="2" id="KW-1133">Transmembrane helix</keyword>
<feature type="transmembrane region" description="Helical" evidence="2">
    <location>
        <begin position="26"/>
        <end position="48"/>
    </location>
</feature>
<sequence>MYRSMEDAKRPRTALAGPYGHPFHPIAVTIPIGAWTSALVFDVGALFVQPPDFLEASATWLIAIGFVGGVLAAALGLLDFLRLHQGDPAFRVAAIHLVLNALVLVCWGVSFYLRYYGEFADSRSWTVVSDVVLLAILGVSGYLGGMLAYRYGVRVATEATQREGFDPAQDSPRPDPHGRQYKT</sequence>
<reference evidence="4 5" key="1">
    <citation type="submission" date="2018-08" db="EMBL/GenBank/DDBJ databases">
        <title>Genomic Encyclopedia of Archaeal and Bacterial Type Strains, Phase II (KMG-II): from individual species to whole genera.</title>
        <authorList>
            <person name="Goeker M."/>
        </authorList>
    </citation>
    <scope>NUCLEOTIDE SEQUENCE [LARGE SCALE GENOMIC DNA]</scope>
    <source>
        <strain evidence="4 5">DSM 45791</strain>
    </source>
</reference>
<dbReference type="RefSeq" id="WP_246015916.1">
    <property type="nucleotide sequence ID" value="NZ_CP144375.1"/>
</dbReference>
<dbReference type="AlphaFoldDB" id="A0A3E0H869"/>
<feature type="transmembrane region" description="Helical" evidence="2">
    <location>
        <begin position="125"/>
        <end position="144"/>
    </location>
</feature>
<comment type="caution">
    <text evidence="4">The sequence shown here is derived from an EMBL/GenBank/DDBJ whole genome shotgun (WGS) entry which is preliminary data.</text>
</comment>
<dbReference type="EMBL" id="QUNO01000013">
    <property type="protein sequence ID" value="REH39334.1"/>
    <property type="molecule type" value="Genomic_DNA"/>
</dbReference>
<keyword evidence="2" id="KW-0812">Transmembrane</keyword>
<feature type="compositionally biased region" description="Basic and acidic residues" evidence="1">
    <location>
        <begin position="172"/>
        <end position="183"/>
    </location>
</feature>
<feature type="region of interest" description="Disordered" evidence="1">
    <location>
        <begin position="162"/>
        <end position="183"/>
    </location>
</feature>
<dbReference type="InterPro" id="IPR019251">
    <property type="entry name" value="DUF2231_TM"/>
</dbReference>
<protein>
    <submittedName>
        <fullName evidence="4">Putative membrane protein</fullName>
    </submittedName>
</protein>
<dbReference type="Pfam" id="PF09990">
    <property type="entry name" value="DUF2231"/>
    <property type="match status" value="1"/>
</dbReference>
<proteinExistence type="predicted"/>
<feature type="domain" description="DUF2231" evidence="3">
    <location>
        <begin position="20"/>
        <end position="156"/>
    </location>
</feature>
<name>A0A3E0H869_9PSEU</name>
<feature type="transmembrane region" description="Helical" evidence="2">
    <location>
        <begin position="93"/>
        <end position="113"/>
    </location>
</feature>
<evidence type="ECO:0000313" key="5">
    <source>
        <dbReference type="Proteomes" id="UP000256269"/>
    </source>
</evidence>
<evidence type="ECO:0000256" key="2">
    <source>
        <dbReference type="SAM" id="Phobius"/>
    </source>
</evidence>
<dbReference type="Proteomes" id="UP000256269">
    <property type="component" value="Unassembled WGS sequence"/>
</dbReference>
<accession>A0A3E0H869</accession>
<evidence type="ECO:0000259" key="3">
    <source>
        <dbReference type="Pfam" id="PF09990"/>
    </source>
</evidence>
<feature type="transmembrane region" description="Helical" evidence="2">
    <location>
        <begin position="60"/>
        <end position="81"/>
    </location>
</feature>
<keyword evidence="5" id="KW-1185">Reference proteome</keyword>
<keyword evidence="2" id="KW-0472">Membrane</keyword>
<gene>
    <name evidence="4" type="ORF">BCF44_113189</name>
</gene>
<evidence type="ECO:0000256" key="1">
    <source>
        <dbReference type="SAM" id="MobiDB-lite"/>
    </source>
</evidence>
<organism evidence="4 5">
    <name type="scientific">Kutzneria buriramensis</name>
    <dbReference type="NCBI Taxonomy" id="1045776"/>
    <lineage>
        <taxon>Bacteria</taxon>
        <taxon>Bacillati</taxon>
        <taxon>Actinomycetota</taxon>
        <taxon>Actinomycetes</taxon>
        <taxon>Pseudonocardiales</taxon>
        <taxon>Pseudonocardiaceae</taxon>
        <taxon>Kutzneria</taxon>
    </lineage>
</organism>
<evidence type="ECO:0000313" key="4">
    <source>
        <dbReference type="EMBL" id="REH39334.1"/>
    </source>
</evidence>